<dbReference type="Gene3D" id="3.40.50.180">
    <property type="entry name" value="Methylesterase CheB, C-terminal domain"/>
    <property type="match status" value="1"/>
</dbReference>
<proteinExistence type="predicted"/>
<dbReference type="Proteomes" id="UP000605568">
    <property type="component" value="Unassembled WGS sequence"/>
</dbReference>
<dbReference type="InterPro" id="IPR000673">
    <property type="entry name" value="Sig_transdc_resp-reg_Me-estase"/>
</dbReference>
<accession>A0ABQ3M3N9</accession>
<organism evidence="2 3">
    <name type="scientific">Lentzea cavernae</name>
    <dbReference type="NCBI Taxonomy" id="2020703"/>
    <lineage>
        <taxon>Bacteria</taxon>
        <taxon>Bacillati</taxon>
        <taxon>Actinomycetota</taxon>
        <taxon>Actinomycetes</taxon>
        <taxon>Pseudonocardiales</taxon>
        <taxon>Pseudonocardiaceae</taxon>
        <taxon>Lentzea</taxon>
    </lineage>
</organism>
<keyword evidence="3" id="KW-1185">Reference proteome</keyword>
<comment type="caution">
    <text evidence="2">The sequence shown here is derived from an EMBL/GenBank/DDBJ whole genome shotgun (WGS) entry which is preliminary data.</text>
</comment>
<reference evidence="3" key="1">
    <citation type="journal article" date="2019" name="Int. J. Syst. Evol. Microbiol.">
        <title>The Global Catalogue of Microorganisms (GCM) 10K type strain sequencing project: providing services to taxonomists for standard genome sequencing and annotation.</title>
        <authorList>
            <consortium name="The Broad Institute Genomics Platform"/>
            <consortium name="The Broad Institute Genome Sequencing Center for Infectious Disease"/>
            <person name="Wu L."/>
            <person name="Ma J."/>
        </authorList>
    </citation>
    <scope>NUCLEOTIDE SEQUENCE [LARGE SCALE GENOMIC DNA]</scope>
    <source>
        <strain evidence="3">CGMCC 4.7367</strain>
    </source>
</reference>
<dbReference type="EMBL" id="BNAR01000002">
    <property type="protein sequence ID" value="GHH32383.1"/>
    <property type="molecule type" value="Genomic_DNA"/>
</dbReference>
<evidence type="ECO:0000313" key="3">
    <source>
        <dbReference type="Proteomes" id="UP000605568"/>
    </source>
</evidence>
<dbReference type="InterPro" id="IPR035909">
    <property type="entry name" value="CheB_C"/>
</dbReference>
<name>A0ABQ3M3N9_9PSEU</name>
<dbReference type="SUPFAM" id="SSF52738">
    <property type="entry name" value="Methylesterase CheB, C-terminal domain"/>
    <property type="match status" value="1"/>
</dbReference>
<dbReference type="Pfam" id="PF01339">
    <property type="entry name" value="CheB_methylest"/>
    <property type="match status" value="1"/>
</dbReference>
<evidence type="ECO:0000313" key="2">
    <source>
        <dbReference type="EMBL" id="GHH32383.1"/>
    </source>
</evidence>
<evidence type="ECO:0000259" key="1">
    <source>
        <dbReference type="Pfam" id="PF01339"/>
    </source>
</evidence>
<sequence>MVLSRSLDDGTTGMVAIKNRAGTSLAQSRDDALHPGIPQNVLEHVAVDQIAPVSQLGALIAEDVLDDVDVVVTVAPESLSVEVEVFGDDGGAAFAVIPELGRETTLTCPGCSGSLPEISVGIGDHRGPVGHAGTPNALLDSYSGGLERAMWAAVRALEQKITLARRMATDARASSHSIIADRYTRKGEEALAAAGVLRMQLLQSYLRERNSS</sequence>
<feature type="domain" description="CheB-type methylesterase" evidence="1">
    <location>
        <begin position="2"/>
        <end position="59"/>
    </location>
</feature>
<protein>
    <recommendedName>
        <fullName evidence="1">CheB-type methylesterase domain-containing protein</fullName>
    </recommendedName>
</protein>
<gene>
    <name evidence="2" type="ORF">GCM10017774_13210</name>
</gene>